<gene>
    <name evidence="2" type="ORF">SAMN05445060_4050</name>
</gene>
<protein>
    <submittedName>
        <fullName evidence="2">Uncharacterized protein</fullName>
    </submittedName>
</protein>
<name>A0A1N7HEH1_9NOCA</name>
<feature type="compositionally biased region" description="Polar residues" evidence="1">
    <location>
        <begin position="76"/>
        <end position="90"/>
    </location>
</feature>
<dbReference type="Proteomes" id="UP000186218">
    <property type="component" value="Unassembled WGS sequence"/>
</dbReference>
<evidence type="ECO:0000313" key="2">
    <source>
        <dbReference type="EMBL" id="SIS23090.1"/>
    </source>
</evidence>
<evidence type="ECO:0000313" key="3">
    <source>
        <dbReference type="Proteomes" id="UP000186218"/>
    </source>
</evidence>
<dbReference type="EMBL" id="FTNT01000016">
    <property type="protein sequence ID" value="SIS23090.1"/>
    <property type="molecule type" value="Genomic_DNA"/>
</dbReference>
<proteinExistence type="predicted"/>
<keyword evidence="3" id="KW-1185">Reference proteome</keyword>
<evidence type="ECO:0000256" key="1">
    <source>
        <dbReference type="SAM" id="MobiDB-lite"/>
    </source>
</evidence>
<dbReference type="AlphaFoldDB" id="A0A1N7HEH1"/>
<sequence>MHSTNTVPTLLDEIAGYTHASHTMAGISQANRATTAGRLLTGLVAHPTTPYEHGFRIRLEEVAGVDDAPLESHLRSITSLSERPGTMTTHTNREGHQA</sequence>
<feature type="region of interest" description="Disordered" evidence="1">
    <location>
        <begin position="76"/>
        <end position="98"/>
    </location>
</feature>
<organism evidence="2 3">
    <name type="scientific">Williamsia sterculiae</name>
    <dbReference type="NCBI Taxonomy" id="1344003"/>
    <lineage>
        <taxon>Bacteria</taxon>
        <taxon>Bacillati</taxon>
        <taxon>Actinomycetota</taxon>
        <taxon>Actinomycetes</taxon>
        <taxon>Mycobacteriales</taxon>
        <taxon>Nocardiaceae</taxon>
        <taxon>Williamsia</taxon>
    </lineage>
</organism>
<reference evidence="2 3" key="1">
    <citation type="submission" date="2017-01" db="EMBL/GenBank/DDBJ databases">
        <authorList>
            <person name="Mah S.A."/>
            <person name="Swanson W.J."/>
            <person name="Moy G.W."/>
            <person name="Vacquier V.D."/>
        </authorList>
    </citation>
    <scope>NUCLEOTIDE SEQUENCE [LARGE SCALE GENOMIC DNA]</scope>
    <source>
        <strain evidence="2 3">CPCC 203464</strain>
    </source>
</reference>
<accession>A0A1N7HEH1</accession>
<dbReference type="STRING" id="1344003.SAMN05445060_4050"/>